<dbReference type="InterPro" id="IPR008984">
    <property type="entry name" value="SMAD_FHA_dom_sf"/>
</dbReference>
<comment type="caution">
    <text evidence="3">The sequence shown here is derived from an EMBL/GenBank/DDBJ whole genome shotgun (WGS) entry which is preliminary data.</text>
</comment>
<dbReference type="SUPFAM" id="SSF55073">
    <property type="entry name" value="Nucleotide cyclase"/>
    <property type="match status" value="1"/>
</dbReference>
<reference evidence="3 4" key="1">
    <citation type="submission" date="2023-08" db="EMBL/GenBank/DDBJ databases">
        <title>Rhodoferax potami sp. nov. and Rhodoferax mekongensis sp. nov., isolated from the Mekong River in Thailand.</title>
        <authorList>
            <person name="Kitikhun S."/>
            <person name="Charoenyingcharoen P."/>
            <person name="Siriarchawattana P."/>
            <person name="Likhitrattanapisal S."/>
            <person name="Nilsakha T."/>
            <person name="Chanpet A."/>
            <person name="Rattanawaree P."/>
            <person name="Ingsriswang S."/>
        </authorList>
    </citation>
    <scope>NUCLEOTIDE SEQUENCE [LARGE SCALE GENOMIC DNA]</scope>
    <source>
        <strain evidence="3 4">TBRC 17660</strain>
    </source>
</reference>
<dbReference type="Pfam" id="PF00211">
    <property type="entry name" value="Guanylate_cyc"/>
    <property type="match status" value="1"/>
</dbReference>
<dbReference type="Gene3D" id="3.30.70.1230">
    <property type="entry name" value="Nucleotide cyclase"/>
    <property type="match status" value="1"/>
</dbReference>
<sequence>MGIKSTVVFTDLHGSTGAFGALGNARATVVITQILDQITALVYAHQGQLVKKLGDGVMAVFGQPGKALDFAVQVQRVHSRHLYNFELGVSLPVKIGIAFGDTEFTEGDYYGDAVNVAARLCDLAGPSQIWASKGSVDVLALKKGVSVRAVGNIAIRGRSENCEVLQVEWKEDEQSDFLTMQAQIMVSTLSGKDVLGKQVDLTYREKHMTFRSFELPAHIGRVKSAEFIVSDPRVSRMHARLVWRNGGVLVEDLSTYGTWVRFADDSSGEILLRRDECVLHGSGELGLGASFGDSSAPVVSFSVS</sequence>
<feature type="domain" description="Guanylate cyclase" evidence="2">
    <location>
        <begin position="6"/>
        <end position="121"/>
    </location>
</feature>
<dbReference type="EMBL" id="JAVBIK010000001">
    <property type="protein sequence ID" value="MDT7517163.1"/>
    <property type="molecule type" value="Genomic_DNA"/>
</dbReference>
<evidence type="ECO:0000313" key="3">
    <source>
        <dbReference type="EMBL" id="MDT7517163.1"/>
    </source>
</evidence>
<dbReference type="CDD" id="cd00060">
    <property type="entry name" value="FHA"/>
    <property type="match status" value="1"/>
</dbReference>
<evidence type="ECO:0000313" key="4">
    <source>
        <dbReference type="Proteomes" id="UP001321700"/>
    </source>
</evidence>
<accession>A0ABU3KHU5</accession>
<dbReference type="Gene3D" id="2.60.200.20">
    <property type="match status" value="1"/>
</dbReference>
<dbReference type="PROSITE" id="PS50006">
    <property type="entry name" value="FHA_DOMAIN"/>
    <property type="match status" value="1"/>
</dbReference>
<dbReference type="SUPFAM" id="SSF49879">
    <property type="entry name" value="SMAD/FHA domain"/>
    <property type="match status" value="1"/>
</dbReference>
<dbReference type="InterPro" id="IPR050697">
    <property type="entry name" value="Adenylyl/Guanylyl_Cyclase_3/4"/>
</dbReference>
<dbReference type="InterPro" id="IPR029787">
    <property type="entry name" value="Nucleotide_cyclase"/>
</dbReference>
<dbReference type="Proteomes" id="UP001321700">
    <property type="component" value="Unassembled WGS sequence"/>
</dbReference>
<evidence type="ECO:0000259" key="2">
    <source>
        <dbReference type="PROSITE" id="PS50125"/>
    </source>
</evidence>
<evidence type="ECO:0000259" key="1">
    <source>
        <dbReference type="PROSITE" id="PS50006"/>
    </source>
</evidence>
<feature type="domain" description="FHA" evidence="1">
    <location>
        <begin position="217"/>
        <end position="260"/>
    </location>
</feature>
<dbReference type="SMART" id="SM00240">
    <property type="entry name" value="FHA"/>
    <property type="match status" value="1"/>
</dbReference>
<dbReference type="CDD" id="cd07302">
    <property type="entry name" value="CHD"/>
    <property type="match status" value="1"/>
</dbReference>
<dbReference type="PROSITE" id="PS50125">
    <property type="entry name" value="GUANYLATE_CYCLASE_2"/>
    <property type="match status" value="1"/>
</dbReference>
<dbReference type="Pfam" id="PF00498">
    <property type="entry name" value="FHA"/>
    <property type="match status" value="1"/>
</dbReference>
<organism evidence="3 4">
    <name type="scientific">Rhodoferax potami</name>
    <dbReference type="NCBI Taxonomy" id="3068338"/>
    <lineage>
        <taxon>Bacteria</taxon>
        <taxon>Pseudomonadati</taxon>
        <taxon>Pseudomonadota</taxon>
        <taxon>Betaproteobacteria</taxon>
        <taxon>Burkholderiales</taxon>
        <taxon>Comamonadaceae</taxon>
        <taxon>Rhodoferax</taxon>
    </lineage>
</organism>
<dbReference type="InterPro" id="IPR000253">
    <property type="entry name" value="FHA_dom"/>
</dbReference>
<keyword evidence="4" id="KW-1185">Reference proteome</keyword>
<proteinExistence type="predicted"/>
<dbReference type="PANTHER" id="PTHR43081:SF1">
    <property type="entry name" value="ADENYLATE CYCLASE, TERMINAL-DIFFERENTIATION SPECIFIC"/>
    <property type="match status" value="1"/>
</dbReference>
<dbReference type="RefSeq" id="WP_313873016.1">
    <property type="nucleotide sequence ID" value="NZ_JAVBIK010000001.1"/>
</dbReference>
<dbReference type="InterPro" id="IPR001054">
    <property type="entry name" value="A/G_cyclase"/>
</dbReference>
<dbReference type="PANTHER" id="PTHR43081">
    <property type="entry name" value="ADENYLATE CYCLASE, TERMINAL-DIFFERENTIATION SPECIFIC-RELATED"/>
    <property type="match status" value="1"/>
</dbReference>
<gene>
    <name evidence="3" type="ORF">RAE19_00115</name>
</gene>
<name>A0ABU3KHU5_9BURK</name>
<protein>
    <submittedName>
        <fullName evidence="3">Adenylate/guanylate cyclase domain-containing protein</fullName>
    </submittedName>
</protein>